<feature type="compositionally biased region" description="Pro residues" evidence="1">
    <location>
        <begin position="22"/>
        <end position="39"/>
    </location>
</feature>
<dbReference type="EMBL" id="RWGY01000029">
    <property type="protein sequence ID" value="TVU18933.1"/>
    <property type="molecule type" value="Genomic_DNA"/>
</dbReference>
<keyword evidence="3" id="KW-1185">Reference proteome</keyword>
<dbReference type="OrthoDB" id="681766at2759"/>
<dbReference type="InterPro" id="IPR045056">
    <property type="entry name" value="Nop56/Nop58"/>
</dbReference>
<dbReference type="AlphaFoldDB" id="A0A5J9U5M3"/>
<sequence>MGGRSAQRAGKKRAKQSHGRRGPPPPLPPPIFPPPPPPGSSSAEIGDWLGNRGIILVLFETPSGFALLRYDGIKLFRPGALKDIWARFTEEESGNSVVYLEEFQIFKDKSRAINPETGVISDQLAQMIQRRLRRDQKLAVGKSEYKTIIEAKLRIHCLFDEPVMELMWGLKNLMKSLVPGEGSELTNEDRRHMSRGMESVLNHYGFQVKPEMVNGDIIISAATLYECDYCVNKFADYLHCYGQFLEEVSGIDSRDWDLQKLSTALTLICCPDEKIEIGNSEEMLSEDMAQALVAQAHLYEDKLHERSCLNIYREIMWVRKIRSRMLTLLESQMKKAEDAYATPQMVEEKEN</sequence>
<accession>A0A5J9U5M3</accession>
<organism evidence="2 3">
    <name type="scientific">Eragrostis curvula</name>
    <name type="common">weeping love grass</name>
    <dbReference type="NCBI Taxonomy" id="38414"/>
    <lineage>
        <taxon>Eukaryota</taxon>
        <taxon>Viridiplantae</taxon>
        <taxon>Streptophyta</taxon>
        <taxon>Embryophyta</taxon>
        <taxon>Tracheophyta</taxon>
        <taxon>Spermatophyta</taxon>
        <taxon>Magnoliopsida</taxon>
        <taxon>Liliopsida</taxon>
        <taxon>Poales</taxon>
        <taxon>Poaceae</taxon>
        <taxon>PACMAD clade</taxon>
        <taxon>Chloridoideae</taxon>
        <taxon>Eragrostideae</taxon>
        <taxon>Eragrostidinae</taxon>
        <taxon>Eragrostis</taxon>
    </lineage>
</organism>
<dbReference type="PANTHER" id="PTHR10894:SF24">
    <property type="entry name" value="OS02G0511800 PROTEIN"/>
    <property type="match status" value="1"/>
</dbReference>
<feature type="region of interest" description="Disordered" evidence="1">
    <location>
        <begin position="1"/>
        <end position="44"/>
    </location>
</feature>
<name>A0A5J9U5M3_9POAL</name>
<protein>
    <submittedName>
        <fullName evidence="2">Uncharacterized protein</fullName>
    </submittedName>
</protein>
<dbReference type="GO" id="GO:0032040">
    <property type="term" value="C:small-subunit processome"/>
    <property type="evidence" value="ECO:0007669"/>
    <property type="project" value="InterPro"/>
</dbReference>
<dbReference type="GO" id="GO:0030515">
    <property type="term" value="F:snoRNA binding"/>
    <property type="evidence" value="ECO:0007669"/>
    <property type="project" value="InterPro"/>
</dbReference>
<evidence type="ECO:0000256" key="1">
    <source>
        <dbReference type="SAM" id="MobiDB-lite"/>
    </source>
</evidence>
<dbReference type="GO" id="GO:0031428">
    <property type="term" value="C:box C/D methylation guide snoRNP complex"/>
    <property type="evidence" value="ECO:0007669"/>
    <property type="project" value="InterPro"/>
</dbReference>
<evidence type="ECO:0000313" key="2">
    <source>
        <dbReference type="EMBL" id="TVU18933.1"/>
    </source>
</evidence>
<reference evidence="2 3" key="1">
    <citation type="journal article" date="2019" name="Sci. Rep.">
        <title>A high-quality genome of Eragrostis curvula grass provides insights into Poaceae evolution and supports new strategies to enhance forage quality.</title>
        <authorList>
            <person name="Carballo J."/>
            <person name="Santos B.A.C.M."/>
            <person name="Zappacosta D."/>
            <person name="Garbus I."/>
            <person name="Selva J.P."/>
            <person name="Gallo C.A."/>
            <person name="Diaz A."/>
            <person name="Albertini E."/>
            <person name="Caccamo M."/>
            <person name="Echenique V."/>
        </authorList>
    </citation>
    <scope>NUCLEOTIDE SEQUENCE [LARGE SCALE GENOMIC DNA]</scope>
    <source>
        <strain evidence="3">cv. Victoria</strain>
        <tissue evidence="2">Leaf</tissue>
    </source>
</reference>
<proteinExistence type="predicted"/>
<feature type="compositionally biased region" description="Basic residues" evidence="1">
    <location>
        <begin position="9"/>
        <end position="21"/>
    </location>
</feature>
<dbReference type="Gramene" id="TVU18933">
    <property type="protein sequence ID" value="TVU18933"/>
    <property type="gene ID" value="EJB05_35053"/>
</dbReference>
<dbReference type="Proteomes" id="UP000324897">
    <property type="component" value="Chromosome 7"/>
</dbReference>
<gene>
    <name evidence="2" type="ORF">EJB05_35053</name>
</gene>
<dbReference type="PANTHER" id="PTHR10894">
    <property type="entry name" value="NUCLEOLAR PROTEIN 5 NUCLEOLAR PROTEIN NOP5 NOP58"/>
    <property type="match status" value="1"/>
</dbReference>
<evidence type="ECO:0000313" key="3">
    <source>
        <dbReference type="Proteomes" id="UP000324897"/>
    </source>
</evidence>
<comment type="caution">
    <text evidence="2">The sequence shown here is derived from an EMBL/GenBank/DDBJ whole genome shotgun (WGS) entry which is preliminary data.</text>
</comment>